<dbReference type="PROSITE" id="PS51755">
    <property type="entry name" value="OMPR_PHOB"/>
    <property type="match status" value="1"/>
</dbReference>
<feature type="domain" description="OmpR/PhoB-type" evidence="6">
    <location>
        <begin position="1"/>
        <end position="95"/>
    </location>
</feature>
<dbReference type="PANTHER" id="PTHR35807:SF1">
    <property type="entry name" value="TRANSCRIPTIONAL REGULATOR REDD"/>
    <property type="match status" value="1"/>
</dbReference>
<accession>A0ABU2L108</accession>
<evidence type="ECO:0000313" key="7">
    <source>
        <dbReference type="EMBL" id="MDT0305240.1"/>
    </source>
</evidence>
<keyword evidence="2" id="KW-0805">Transcription regulation</keyword>
<keyword evidence="4" id="KW-0804">Transcription</keyword>
<dbReference type="SUPFAM" id="SSF46894">
    <property type="entry name" value="C-terminal effector domain of the bipartite response regulators"/>
    <property type="match status" value="1"/>
</dbReference>
<proteinExistence type="inferred from homology"/>
<dbReference type="Proteomes" id="UP001183226">
    <property type="component" value="Unassembled WGS sequence"/>
</dbReference>
<dbReference type="InterPro" id="IPR051677">
    <property type="entry name" value="AfsR-DnrI-RedD_regulator"/>
</dbReference>
<sequence>MQFSVLGDFNVGAAGTDITPRPAKLRSLLALLTVRNGETITRDSIVREIWGDTPPDHAFGTVHTYIYELRQAFRRSGSECGSILVTRPHGYSLELQGLELDVHRFEDLHRHGASLLDTGSTAASRDEIEKAGAFLAESLSVWRGDPLSNVALGEQLRNHVTWLEERHRQVLELRLDTDMRLGRGPAIIGELKVLIERHPFHERFYEILMLALSRAGRRYEALDVYQQLHKRLSTDLGLQPGAAVQRIQHSLLVGGTDIDAEAPPGPRGATRLRTRSAELPPDIPDFSGRDELVEDAVRHLTSEGANAPIVCVQGMPGAGKTTTAVHIANRLIDDFPDGQLYADLESVSDRPVPPDKLFAPLLRKAGVRRDELPDTADDYLSAFRSLAQERRILLVLDGVHPQMQLQRLLPLGCATVICGRSPLHVIAGAKRVSLAPFSHDEGRALLSRIVGEPRVRSEYAAAGALVRSVGGLPLAIRFVGERLASLSSLGIADLRQRIDGSEGVTLSDMERLGLDLFTRLESVLHGLDARTRADFTSLVPLRHCSFTIHEAATLLDICEHAAEISLTSLVDTGLLSDAGCHETGARLYTFHKLVSVFAAEVAGGDCGRDISRLTERSLTD</sequence>
<evidence type="ECO:0000256" key="3">
    <source>
        <dbReference type="ARBA" id="ARBA00023125"/>
    </source>
</evidence>
<comment type="similarity">
    <text evidence="1">Belongs to the AfsR/DnrI/RedD regulatory family.</text>
</comment>
<dbReference type="InterPro" id="IPR036388">
    <property type="entry name" value="WH-like_DNA-bd_sf"/>
</dbReference>
<dbReference type="Gene3D" id="3.40.50.300">
    <property type="entry name" value="P-loop containing nucleotide triphosphate hydrolases"/>
    <property type="match status" value="1"/>
</dbReference>
<dbReference type="EMBL" id="JAVREK010000041">
    <property type="protein sequence ID" value="MDT0305240.1"/>
    <property type="molecule type" value="Genomic_DNA"/>
</dbReference>
<name>A0ABU2L108_9ACTN</name>
<keyword evidence="3 5" id="KW-0238">DNA-binding</keyword>
<dbReference type="SUPFAM" id="SSF52540">
    <property type="entry name" value="P-loop containing nucleoside triphosphate hydrolases"/>
    <property type="match status" value="1"/>
</dbReference>
<evidence type="ECO:0000313" key="8">
    <source>
        <dbReference type="Proteomes" id="UP001183226"/>
    </source>
</evidence>
<dbReference type="InterPro" id="IPR016032">
    <property type="entry name" value="Sig_transdc_resp-reg_C-effctor"/>
</dbReference>
<dbReference type="Gene3D" id="1.10.10.10">
    <property type="entry name" value="Winged helix-like DNA-binding domain superfamily/Winged helix DNA-binding domain"/>
    <property type="match status" value="1"/>
</dbReference>
<dbReference type="SMART" id="SM00862">
    <property type="entry name" value="Trans_reg_C"/>
    <property type="match status" value="1"/>
</dbReference>
<dbReference type="RefSeq" id="WP_311547755.1">
    <property type="nucleotide sequence ID" value="NZ_JAVREK010000041.1"/>
</dbReference>
<dbReference type="Gene3D" id="1.25.40.10">
    <property type="entry name" value="Tetratricopeptide repeat domain"/>
    <property type="match status" value="1"/>
</dbReference>
<dbReference type="PRINTS" id="PR00364">
    <property type="entry name" value="DISEASERSIST"/>
</dbReference>
<dbReference type="Pfam" id="PF00486">
    <property type="entry name" value="Trans_reg_C"/>
    <property type="match status" value="1"/>
</dbReference>
<dbReference type="InterPro" id="IPR005158">
    <property type="entry name" value="BTAD"/>
</dbReference>
<dbReference type="SUPFAM" id="SSF48452">
    <property type="entry name" value="TPR-like"/>
    <property type="match status" value="1"/>
</dbReference>
<evidence type="ECO:0000259" key="6">
    <source>
        <dbReference type="PROSITE" id="PS51755"/>
    </source>
</evidence>
<dbReference type="SMART" id="SM01043">
    <property type="entry name" value="BTAD"/>
    <property type="match status" value="1"/>
</dbReference>
<dbReference type="InterPro" id="IPR001867">
    <property type="entry name" value="OmpR/PhoB-type_DNA-bd"/>
</dbReference>
<protein>
    <submittedName>
        <fullName evidence="7">BTAD domain-containing putative transcriptional regulator</fullName>
    </submittedName>
</protein>
<dbReference type="InterPro" id="IPR011990">
    <property type="entry name" value="TPR-like_helical_dom_sf"/>
</dbReference>
<keyword evidence="8" id="KW-1185">Reference proteome</keyword>
<evidence type="ECO:0000256" key="5">
    <source>
        <dbReference type="PROSITE-ProRule" id="PRU01091"/>
    </source>
</evidence>
<dbReference type="CDD" id="cd15831">
    <property type="entry name" value="BTAD"/>
    <property type="match status" value="1"/>
</dbReference>
<evidence type="ECO:0000256" key="4">
    <source>
        <dbReference type="ARBA" id="ARBA00023163"/>
    </source>
</evidence>
<dbReference type="Pfam" id="PF03704">
    <property type="entry name" value="BTAD"/>
    <property type="match status" value="1"/>
</dbReference>
<comment type="caution">
    <text evidence="7">The sequence shown here is derived from an EMBL/GenBank/DDBJ whole genome shotgun (WGS) entry which is preliminary data.</text>
</comment>
<evidence type="ECO:0000256" key="1">
    <source>
        <dbReference type="ARBA" id="ARBA00005820"/>
    </source>
</evidence>
<organism evidence="7 8">
    <name type="scientific">Streptomonospora wellingtoniae</name>
    <dbReference type="NCBI Taxonomy" id="3075544"/>
    <lineage>
        <taxon>Bacteria</taxon>
        <taxon>Bacillati</taxon>
        <taxon>Actinomycetota</taxon>
        <taxon>Actinomycetes</taxon>
        <taxon>Streptosporangiales</taxon>
        <taxon>Nocardiopsidaceae</taxon>
        <taxon>Streptomonospora</taxon>
    </lineage>
</organism>
<feature type="DNA-binding region" description="OmpR/PhoB-type" evidence="5">
    <location>
        <begin position="1"/>
        <end position="95"/>
    </location>
</feature>
<gene>
    <name evidence="7" type="ORF">RM446_24205</name>
</gene>
<dbReference type="PANTHER" id="PTHR35807">
    <property type="entry name" value="TRANSCRIPTIONAL REGULATOR REDD-RELATED"/>
    <property type="match status" value="1"/>
</dbReference>
<dbReference type="InterPro" id="IPR027417">
    <property type="entry name" value="P-loop_NTPase"/>
</dbReference>
<evidence type="ECO:0000256" key="2">
    <source>
        <dbReference type="ARBA" id="ARBA00023015"/>
    </source>
</evidence>
<reference evidence="8" key="1">
    <citation type="submission" date="2023-07" db="EMBL/GenBank/DDBJ databases">
        <title>30 novel species of actinomycetes from the DSMZ collection.</title>
        <authorList>
            <person name="Nouioui I."/>
        </authorList>
    </citation>
    <scope>NUCLEOTIDE SEQUENCE [LARGE SCALE GENOMIC DNA]</scope>
    <source>
        <strain evidence="8">DSM 45055</strain>
    </source>
</reference>